<reference evidence="2 3" key="1">
    <citation type="submission" date="2017-03" db="EMBL/GenBank/DDBJ databases">
        <title>Whole genome sequences of fourteen strains of Bradyrhizobium canariense and one strain of Bradyrhizobium japonicum isolated from Lupinus (Papilionoideae: Genisteae) species in Algeria.</title>
        <authorList>
            <person name="Crovadore J."/>
            <person name="Chekireb D."/>
            <person name="Brachmann A."/>
            <person name="Chablais R."/>
            <person name="Cochard B."/>
            <person name="Lefort F."/>
        </authorList>
    </citation>
    <scope>NUCLEOTIDE SEQUENCE [LARGE SCALE GENOMIC DNA]</scope>
    <source>
        <strain evidence="2 3">UBMA197</strain>
    </source>
</reference>
<dbReference type="Proteomes" id="UP000193335">
    <property type="component" value="Unassembled WGS sequence"/>
</dbReference>
<dbReference type="EMBL" id="NAFL01000206">
    <property type="protein sequence ID" value="OSJ36076.1"/>
    <property type="molecule type" value="Genomic_DNA"/>
</dbReference>
<proteinExistence type="predicted"/>
<dbReference type="InterPro" id="IPR014571">
    <property type="entry name" value="UCP032620"/>
</dbReference>
<dbReference type="PIRSF" id="PIRSF032620">
    <property type="entry name" value="UCP032620"/>
    <property type="match status" value="1"/>
</dbReference>
<sequence length="304" mass="33577">MDQGIFRQIENTVNDLRSAEFNTFDRHIKKLSRLLHSETLEPISSALIADVDLDAWIRSGEATQGGTVGSATLEWPSDPQKELGLVILLIDRFAQIPDAAMDFSHTFYYAGNKLTANVQNMAAQMIVPFARDYIEHVKTATGTTEATMLPVRSGPAARKVFIVHGHDEGARESVARFLEQLGFEAIILHEQANQGRTIIEKIEAHGEVGFAVILLTPDDIGGMKNSDDLQPRARQNVLLELGYFIGRLGRARVCALKRGDIEVPSDFGGVVYEPFDAGGAWKQALSRELQAAGFDIDWNIAMKR</sequence>
<comment type="caution">
    <text evidence="2">The sequence shown here is derived from an EMBL/GenBank/DDBJ whole genome shotgun (WGS) entry which is preliminary data.</text>
</comment>
<organism evidence="2 3">
    <name type="scientific">Bradyrhizobium japonicum</name>
    <dbReference type="NCBI Taxonomy" id="375"/>
    <lineage>
        <taxon>Bacteria</taxon>
        <taxon>Pseudomonadati</taxon>
        <taxon>Pseudomonadota</taxon>
        <taxon>Alphaproteobacteria</taxon>
        <taxon>Hyphomicrobiales</taxon>
        <taxon>Nitrobacteraceae</taxon>
        <taxon>Bradyrhizobium</taxon>
    </lineage>
</organism>
<accession>A0A1Y2JYK4</accession>
<feature type="domain" description="CD-NTase-associated protein 12/Pycsar effector protein TIR" evidence="1">
    <location>
        <begin position="159"/>
        <end position="276"/>
    </location>
</feature>
<evidence type="ECO:0000313" key="3">
    <source>
        <dbReference type="Proteomes" id="UP000193335"/>
    </source>
</evidence>
<dbReference type="InterPro" id="IPR019302">
    <property type="entry name" value="CAP12/PCTIR_TIR_dom"/>
</dbReference>
<protein>
    <recommendedName>
        <fullName evidence="1">CD-NTase-associated protein 12/Pycsar effector protein TIR domain-containing protein</fullName>
    </recommendedName>
</protein>
<name>A0A1Y2JYK4_BRAJP</name>
<evidence type="ECO:0000313" key="2">
    <source>
        <dbReference type="EMBL" id="OSJ36076.1"/>
    </source>
</evidence>
<evidence type="ECO:0000259" key="1">
    <source>
        <dbReference type="Pfam" id="PF10137"/>
    </source>
</evidence>
<dbReference type="GO" id="GO:0050135">
    <property type="term" value="F:NADP+ nucleosidase activity"/>
    <property type="evidence" value="ECO:0007669"/>
    <property type="project" value="InterPro"/>
</dbReference>
<gene>
    <name evidence="2" type="ORF">BSZ19_05960</name>
</gene>
<dbReference type="Pfam" id="PF10137">
    <property type="entry name" value="CAP12-PCTIR_TIR"/>
    <property type="match status" value="1"/>
</dbReference>
<dbReference type="AlphaFoldDB" id="A0A1Y2JYK4"/>